<keyword evidence="8" id="KW-0539">Nucleus</keyword>
<keyword evidence="9" id="KW-0511">Multifunctional enzyme</keyword>
<evidence type="ECO:0000256" key="9">
    <source>
        <dbReference type="ARBA" id="ARBA00023268"/>
    </source>
</evidence>
<keyword evidence="16" id="KW-1185">Reference proteome</keyword>
<dbReference type="PANTHER" id="PTHR10242:SF2">
    <property type="entry name" value="N-GLYCOSYLASE_DNA LYASE"/>
    <property type="match status" value="1"/>
</dbReference>
<dbReference type="eggNOG" id="KOG2875">
    <property type="taxonomic scope" value="Eukaryota"/>
</dbReference>
<evidence type="ECO:0000256" key="2">
    <source>
        <dbReference type="ARBA" id="ARBA00010679"/>
    </source>
</evidence>
<keyword evidence="5" id="KW-0378">Hydrolase</keyword>
<dbReference type="GO" id="GO:0034039">
    <property type="term" value="F:8-oxo-7,8-dihydroguanine DNA N-glycosylase activity"/>
    <property type="evidence" value="ECO:0007669"/>
    <property type="project" value="TreeGrafter"/>
</dbReference>
<dbReference type="GO" id="GO:0006289">
    <property type="term" value="P:nucleotide-excision repair"/>
    <property type="evidence" value="ECO:0007669"/>
    <property type="project" value="InterPro"/>
</dbReference>
<dbReference type="FunCoup" id="H2AZM4">
    <property type="interactions" value="647"/>
</dbReference>
<dbReference type="InterPro" id="IPR052054">
    <property type="entry name" value="Oxidative_DNA_repair_enzyme"/>
</dbReference>
<dbReference type="OrthoDB" id="238681at2759"/>
<dbReference type="EMBL" id="HE650829">
    <property type="protein sequence ID" value="CCF59824.1"/>
    <property type="molecule type" value="Genomic_DNA"/>
</dbReference>
<dbReference type="GO" id="GO:0005634">
    <property type="term" value="C:nucleus"/>
    <property type="evidence" value="ECO:0007669"/>
    <property type="project" value="UniProtKB-SubCell"/>
</dbReference>
<dbReference type="InterPro" id="IPR012904">
    <property type="entry name" value="OGG_N"/>
</dbReference>
<comment type="function">
    <text evidence="11">DNA repair enzyme that incises DNA at 8-oxoG residues. Excises 7,8-dihydro-8-oxoguanine and 2,6-diamino-4-hydroxy-5-N-methylformamidopyrimidine (FAPY) from damaged DNA. Has a beta-lyase activity that nicks DNA 3' to the lesion.</text>
</comment>
<evidence type="ECO:0000256" key="1">
    <source>
        <dbReference type="ARBA" id="ARBA00004123"/>
    </source>
</evidence>
<dbReference type="InterPro" id="IPR003265">
    <property type="entry name" value="HhH-GPD_domain"/>
</dbReference>
<keyword evidence="4" id="KW-0227">DNA damage</keyword>
<dbReference type="GO" id="GO:0070987">
    <property type="term" value="P:error-free translesion synthesis"/>
    <property type="evidence" value="ECO:0007669"/>
    <property type="project" value="EnsemblFungi"/>
</dbReference>
<protein>
    <recommendedName>
        <fullName evidence="13">N-glycosylase/DNA lyase</fullName>
        <ecNumber evidence="3">4.2.99.18</ecNumber>
    </recommendedName>
</protein>
<sequence>MLQFGKLRVKREHLNLQNVLHAGQSFRWIFHADKDYYATSMKVGSYSEYCIVLLKQQDENTIEYASVGNVCEMNVLGKHLEDYFRLEVDLAEVHANEWIPSDSKFKGLPSQGIRILGQEPWETLISFICSSNNNISRITKMCHNLCSYYGNKLDEFDSLQFYSFPTSEDLVKRATEAELRELGFGYRAKYILETAKKIVLAKKAEGFSTDQEYFKNLMETKSIGEVKETLMSFSGVGPKVADCVCLMGLRMDHVVPVDVHVGRIAKRDYQISASKMEISKLRETYSQLPITKKKINLELDYIGLQLTKKWGRYAGWAQGLLFFKEIGGASGVTTNENIKRRRSGVEEVDTENKRLSRVKTETVTSEIKKL</sequence>
<dbReference type="GO" id="GO:0140078">
    <property type="term" value="F:class I DNA-(apurinic or apyrimidinic site) endonuclease activity"/>
    <property type="evidence" value="ECO:0007669"/>
    <property type="project" value="UniProtKB-EC"/>
</dbReference>
<dbReference type="GO" id="GO:0006285">
    <property type="term" value="P:base-excision repair, AP site formation"/>
    <property type="evidence" value="ECO:0007669"/>
    <property type="project" value="EnsemblFungi"/>
</dbReference>
<name>H2AZM4_KAZAF</name>
<dbReference type="SMART" id="SM00478">
    <property type="entry name" value="ENDO3c"/>
    <property type="match status" value="1"/>
</dbReference>
<dbReference type="GO" id="GO:0007004">
    <property type="term" value="P:telomere maintenance via telomerase"/>
    <property type="evidence" value="ECO:0007669"/>
    <property type="project" value="EnsemblFungi"/>
</dbReference>
<dbReference type="SUPFAM" id="SSF48150">
    <property type="entry name" value="DNA-glycosylase"/>
    <property type="match status" value="1"/>
</dbReference>
<dbReference type="PANTHER" id="PTHR10242">
    <property type="entry name" value="8-OXOGUANINE DNA GLYCOSYLASE"/>
    <property type="match status" value="1"/>
</dbReference>
<proteinExistence type="inferred from homology"/>
<evidence type="ECO:0000313" key="16">
    <source>
        <dbReference type="Proteomes" id="UP000005220"/>
    </source>
</evidence>
<dbReference type="InterPro" id="IPR011257">
    <property type="entry name" value="DNA_glycosylase"/>
</dbReference>
<dbReference type="InParanoid" id="H2AZM4"/>
<dbReference type="Gene3D" id="1.10.340.30">
    <property type="entry name" value="Hypothetical protein, domain 2"/>
    <property type="match status" value="1"/>
</dbReference>
<dbReference type="HOGENOM" id="CLU_027543_3_1_1"/>
<dbReference type="EC" id="4.2.99.18" evidence="3"/>
<evidence type="ECO:0000256" key="11">
    <source>
        <dbReference type="ARBA" id="ARBA00025652"/>
    </source>
</evidence>
<evidence type="ECO:0000256" key="10">
    <source>
        <dbReference type="ARBA" id="ARBA00023295"/>
    </source>
</evidence>
<keyword evidence="6" id="KW-0234">DNA repair</keyword>
<dbReference type="Pfam" id="PF00730">
    <property type="entry name" value="HhH-GPD"/>
    <property type="match status" value="1"/>
</dbReference>
<evidence type="ECO:0000256" key="7">
    <source>
        <dbReference type="ARBA" id="ARBA00023239"/>
    </source>
</evidence>
<keyword evidence="10" id="KW-0326">Glycosidase</keyword>
<organism evidence="15 16">
    <name type="scientific">Kazachstania africana (strain ATCC 22294 / BCRC 22015 / CBS 2517 / CECT 1963 / NBRC 1671 / NRRL Y-8276)</name>
    <name type="common">Yeast</name>
    <name type="synonym">Kluyveromyces africanus</name>
    <dbReference type="NCBI Taxonomy" id="1071382"/>
    <lineage>
        <taxon>Eukaryota</taxon>
        <taxon>Fungi</taxon>
        <taxon>Dikarya</taxon>
        <taxon>Ascomycota</taxon>
        <taxon>Saccharomycotina</taxon>
        <taxon>Saccharomycetes</taxon>
        <taxon>Saccharomycetales</taxon>
        <taxon>Saccharomycetaceae</taxon>
        <taxon>Kazachstania</taxon>
    </lineage>
</organism>
<evidence type="ECO:0000256" key="12">
    <source>
        <dbReference type="ARBA" id="ARBA00044632"/>
    </source>
</evidence>
<evidence type="ECO:0000256" key="5">
    <source>
        <dbReference type="ARBA" id="ARBA00022801"/>
    </source>
</evidence>
<dbReference type="Pfam" id="PF07934">
    <property type="entry name" value="OGG_N"/>
    <property type="match status" value="1"/>
</dbReference>
<dbReference type="Gene3D" id="1.10.1670.10">
    <property type="entry name" value="Helix-hairpin-Helix base-excision DNA repair enzymes (C-terminal)"/>
    <property type="match status" value="1"/>
</dbReference>
<dbReference type="GO" id="GO:0003684">
    <property type="term" value="F:damaged DNA binding"/>
    <property type="evidence" value="ECO:0007669"/>
    <property type="project" value="InterPro"/>
</dbReference>
<keyword evidence="7" id="KW-0456">Lyase</keyword>
<dbReference type="AlphaFoldDB" id="H2AZM4"/>
<dbReference type="SUPFAM" id="SSF55945">
    <property type="entry name" value="TATA-box binding protein-like"/>
    <property type="match status" value="1"/>
</dbReference>
<evidence type="ECO:0000256" key="3">
    <source>
        <dbReference type="ARBA" id="ARBA00012720"/>
    </source>
</evidence>
<evidence type="ECO:0000256" key="8">
    <source>
        <dbReference type="ARBA" id="ARBA00023242"/>
    </source>
</evidence>
<dbReference type="Proteomes" id="UP000005220">
    <property type="component" value="Chromosome 9"/>
</dbReference>
<gene>
    <name evidence="15" type="primary">KAFR0I00430</name>
    <name evidence="15" type="ORF">KAFR_0I00430</name>
</gene>
<evidence type="ECO:0000313" key="15">
    <source>
        <dbReference type="EMBL" id="CCF59824.1"/>
    </source>
</evidence>
<feature type="domain" description="HhH-GPD" evidence="14">
    <location>
        <begin position="129"/>
        <end position="305"/>
    </location>
</feature>
<dbReference type="RefSeq" id="XP_003958959.1">
    <property type="nucleotide sequence ID" value="XM_003958910.1"/>
</dbReference>
<comment type="catalytic activity">
    <reaction evidence="12">
        <text>2'-deoxyribonucleotide-(2'-deoxyribose 5'-phosphate)-2'-deoxyribonucleotide-DNA = a 3'-end 2'-deoxyribonucleotide-(2,3-dehydro-2,3-deoxyribose 5'-phosphate)-DNA + a 5'-end 5'-phospho-2'-deoxyribonucleoside-DNA + H(+)</text>
        <dbReference type="Rhea" id="RHEA:66592"/>
        <dbReference type="Rhea" id="RHEA-COMP:13180"/>
        <dbReference type="Rhea" id="RHEA-COMP:16897"/>
        <dbReference type="Rhea" id="RHEA-COMP:17067"/>
        <dbReference type="ChEBI" id="CHEBI:15378"/>
        <dbReference type="ChEBI" id="CHEBI:136412"/>
        <dbReference type="ChEBI" id="CHEBI:157695"/>
        <dbReference type="ChEBI" id="CHEBI:167181"/>
        <dbReference type="EC" id="4.2.99.18"/>
    </reaction>
</comment>
<comment type="similarity">
    <text evidence="2">Belongs to the type-1 OGG1 family.</text>
</comment>
<reference evidence="15 16" key="1">
    <citation type="journal article" date="2011" name="Proc. Natl. Acad. Sci. U.S.A.">
        <title>Evolutionary erosion of yeast sex chromosomes by mating-type switching accidents.</title>
        <authorList>
            <person name="Gordon J.L."/>
            <person name="Armisen D."/>
            <person name="Proux-Wera E."/>
            <person name="Oheigeartaigh S.S."/>
            <person name="Byrne K.P."/>
            <person name="Wolfe K.H."/>
        </authorList>
    </citation>
    <scope>NUCLEOTIDE SEQUENCE [LARGE SCALE GENOMIC DNA]</scope>
    <source>
        <strain evidence="16">ATCC 22294 / BCRC 22015 / CBS 2517 / CECT 1963 / NBRC 1671 / NRRL Y-8276</strain>
    </source>
</reference>
<evidence type="ECO:0000259" key="14">
    <source>
        <dbReference type="SMART" id="SM00478"/>
    </source>
</evidence>
<evidence type="ECO:0000256" key="4">
    <source>
        <dbReference type="ARBA" id="ARBA00022763"/>
    </source>
</evidence>
<dbReference type="GeneID" id="13883461"/>
<dbReference type="Gene3D" id="3.30.310.40">
    <property type="match status" value="1"/>
</dbReference>
<evidence type="ECO:0000256" key="13">
    <source>
        <dbReference type="ARBA" id="ARBA00073127"/>
    </source>
</evidence>
<dbReference type="STRING" id="1071382.H2AZM4"/>
<dbReference type="FunFam" id="1.10.340.30:FF:000006">
    <property type="entry name" value="N-glycosylase/DNA lyase isoform X2"/>
    <property type="match status" value="1"/>
</dbReference>
<comment type="subcellular location">
    <subcellularLocation>
        <location evidence="1">Nucleus</location>
    </subcellularLocation>
</comment>
<dbReference type="CDD" id="cd00056">
    <property type="entry name" value="ENDO3c"/>
    <property type="match status" value="1"/>
</dbReference>
<evidence type="ECO:0000256" key="6">
    <source>
        <dbReference type="ARBA" id="ARBA00023204"/>
    </source>
</evidence>
<dbReference type="InterPro" id="IPR023170">
    <property type="entry name" value="HhH_base_excis_C"/>
</dbReference>
<dbReference type="GO" id="GO:0005739">
    <property type="term" value="C:mitochondrion"/>
    <property type="evidence" value="ECO:0007669"/>
    <property type="project" value="EnsemblFungi"/>
</dbReference>
<accession>H2AZM4</accession>
<dbReference type="KEGG" id="kaf:KAFR_0I00430"/>